<evidence type="ECO:0000313" key="9">
    <source>
        <dbReference type="Proteomes" id="UP000241808"/>
    </source>
</evidence>
<dbReference type="EMBL" id="PZZL01000006">
    <property type="protein sequence ID" value="PTM53363.1"/>
    <property type="molecule type" value="Genomic_DNA"/>
</dbReference>
<feature type="transmembrane region" description="Helical" evidence="6">
    <location>
        <begin position="12"/>
        <end position="34"/>
    </location>
</feature>
<name>A0A2T4Z0W3_9HYPH</name>
<evidence type="ECO:0000256" key="1">
    <source>
        <dbReference type="ARBA" id="ARBA00004141"/>
    </source>
</evidence>
<dbReference type="GO" id="GO:0005886">
    <property type="term" value="C:plasma membrane"/>
    <property type="evidence" value="ECO:0007669"/>
    <property type="project" value="TreeGrafter"/>
</dbReference>
<keyword evidence="4 6" id="KW-1133">Transmembrane helix</keyword>
<dbReference type="RefSeq" id="WP_108178155.1">
    <property type="nucleotide sequence ID" value="NZ_PZZL01000006.1"/>
</dbReference>
<keyword evidence="5 6" id="KW-0472">Membrane</keyword>
<evidence type="ECO:0000256" key="5">
    <source>
        <dbReference type="ARBA" id="ARBA00023136"/>
    </source>
</evidence>
<feature type="transmembrane region" description="Helical" evidence="6">
    <location>
        <begin position="75"/>
        <end position="101"/>
    </location>
</feature>
<comment type="subcellular location">
    <subcellularLocation>
        <location evidence="1">Membrane</location>
        <topology evidence="1">Multi-pass membrane protein</topology>
    </subcellularLocation>
</comment>
<dbReference type="AlphaFoldDB" id="A0A2T4Z0W3"/>
<keyword evidence="3 6" id="KW-0812">Transmembrane</keyword>
<organism evidence="8 9">
    <name type="scientific">Phreatobacter oligotrophus</name>
    <dbReference type="NCBI Taxonomy" id="1122261"/>
    <lineage>
        <taxon>Bacteria</taxon>
        <taxon>Pseudomonadati</taxon>
        <taxon>Pseudomonadota</taxon>
        <taxon>Alphaproteobacteria</taxon>
        <taxon>Hyphomicrobiales</taxon>
        <taxon>Phreatobacteraceae</taxon>
        <taxon>Phreatobacter</taxon>
    </lineage>
</organism>
<dbReference type="Proteomes" id="UP000241808">
    <property type="component" value="Unassembled WGS sequence"/>
</dbReference>
<protein>
    <submittedName>
        <fullName evidence="8">Putative flippase GtrA</fullName>
    </submittedName>
</protein>
<evidence type="ECO:0000256" key="2">
    <source>
        <dbReference type="ARBA" id="ARBA00009399"/>
    </source>
</evidence>
<feature type="domain" description="GtrA/DPMS transmembrane" evidence="7">
    <location>
        <begin position="15"/>
        <end position="135"/>
    </location>
</feature>
<dbReference type="InterPro" id="IPR007267">
    <property type="entry name" value="GtrA_DPMS_TM"/>
</dbReference>
<evidence type="ECO:0000259" key="7">
    <source>
        <dbReference type="Pfam" id="PF04138"/>
    </source>
</evidence>
<dbReference type="PANTHER" id="PTHR38459:SF1">
    <property type="entry name" value="PROPHAGE BACTOPRENOL-LINKED GLUCOSE TRANSLOCASE HOMOLOG"/>
    <property type="match status" value="1"/>
</dbReference>
<sequence>MRGLVGDLARSPFLRFLASGGIAAGVNILARILFSQVMAYEIAVVVAYLAGMLTAYVLMRLFVFEASGRGAGSELWRFAIVNAVALVQVWLVSVGLARWLFPAVGYTFHADTVAHVIGVLSPVLTSYWLHSGFTFGTGRG</sequence>
<reference evidence="8 9" key="1">
    <citation type="submission" date="2018-04" db="EMBL/GenBank/DDBJ databases">
        <title>Genomic Encyclopedia of Archaeal and Bacterial Type Strains, Phase II (KMG-II): from individual species to whole genera.</title>
        <authorList>
            <person name="Goeker M."/>
        </authorList>
    </citation>
    <scope>NUCLEOTIDE SEQUENCE [LARGE SCALE GENOMIC DNA]</scope>
    <source>
        <strain evidence="8 9">DSM 25521</strain>
    </source>
</reference>
<dbReference type="InterPro" id="IPR051401">
    <property type="entry name" value="GtrA_CellWall_Glycosyl"/>
</dbReference>
<gene>
    <name evidence="8" type="ORF">C8P69_10616</name>
</gene>
<comment type="caution">
    <text evidence="8">The sequence shown here is derived from an EMBL/GenBank/DDBJ whole genome shotgun (WGS) entry which is preliminary data.</text>
</comment>
<dbReference type="PANTHER" id="PTHR38459">
    <property type="entry name" value="PROPHAGE BACTOPRENOL-LINKED GLUCOSE TRANSLOCASE HOMOLOG"/>
    <property type="match status" value="1"/>
</dbReference>
<evidence type="ECO:0000256" key="3">
    <source>
        <dbReference type="ARBA" id="ARBA00022692"/>
    </source>
</evidence>
<dbReference type="GO" id="GO:0000271">
    <property type="term" value="P:polysaccharide biosynthetic process"/>
    <property type="evidence" value="ECO:0007669"/>
    <property type="project" value="InterPro"/>
</dbReference>
<feature type="transmembrane region" description="Helical" evidence="6">
    <location>
        <begin position="40"/>
        <end position="63"/>
    </location>
</feature>
<dbReference type="OrthoDB" id="7060875at2"/>
<proteinExistence type="inferred from homology"/>
<evidence type="ECO:0000256" key="6">
    <source>
        <dbReference type="SAM" id="Phobius"/>
    </source>
</evidence>
<comment type="similarity">
    <text evidence="2">Belongs to the GtrA family.</text>
</comment>
<keyword evidence="9" id="KW-1185">Reference proteome</keyword>
<accession>A0A2T4Z0W3</accession>
<evidence type="ECO:0000313" key="8">
    <source>
        <dbReference type="EMBL" id="PTM53363.1"/>
    </source>
</evidence>
<dbReference type="Pfam" id="PF04138">
    <property type="entry name" value="GtrA_DPMS_TM"/>
    <property type="match status" value="1"/>
</dbReference>
<feature type="transmembrane region" description="Helical" evidence="6">
    <location>
        <begin position="113"/>
        <end position="130"/>
    </location>
</feature>
<evidence type="ECO:0000256" key="4">
    <source>
        <dbReference type="ARBA" id="ARBA00022989"/>
    </source>
</evidence>